<dbReference type="AlphaFoldDB" id="A0A0F9YTY2"/>
<comment type="caution">
    <text evidence="1">The sequence shown here is derived from an EMBL/GenBank/DDBJ whole genome shotgun (WGS) entry which is preliminary data.</text>
</comment>
<evidence type="ECO:0000313" key="2">
    <source>
        <dbReference type="Proteomes" id="UP000034350"/>
    </source>
</evidence>
<accession>A0A0F9YTY2</accession>
<dbReference type="VEuPathDB" id="MicrosporidiaDB:AAJ76_900077755"/>
<keyword evidence="2" id="KW-1185">Reference proteome</keyword>
<dbReference type="VEuPathDB" id="MicrosporidiaDB:NCER_100596"/>
<dbReference type="RefSeq" id="XP_024331689.1">
    <property type="nucleotide sequence ID" value="XM_024476623.1"/>
</dbReference>
<organism evidence="1 2">
    <name type="scientific">Vairimorpha ceranae</name>
    <dbReference type="NCBI Taxonomy" id="40302"/>
    <lineage>
        <taxon>Eukaryota</taxon>
        <taxon>Fungi</taxon>
        <taxon>Fungi incertae sedis</taxon>
        <taxon>Microsporidia</taxon>
        <taxon>Nosematidae</taxon>
        <taxon>Vairimorpha</taxon>
    </lineage>
</organism>
<gene>
    <name evidence="1" type="ORF">AAJ76_900077755</name>
</gene>
<dbReference type="EMBL" id="JPQZ01000009">
    <property type="protein sequence ID" value="KKO75947.1"/>
    <property type="molecule type" value="Genomic_DNA"/>
</dbReference>
<sequence>MKNIIRRFKNMSDQELKSSLDLIYPSKTINKQILEELEERHIRNDSKILKYLLELKKMRFEEWSVDRLLLILFDTDHPSNQIKTPLYVIENINAKKPVKFKNILKCIKQKKLSDDFLNFVYILEHIIFALNMSNQQMKHKVILDYTDFILNFIDLVSKIKGKEKISEITNLTDGKFYYKETWLFALRNKLVTDQILFLIMYNIKDMKEHKVQIIRNDLQRWIFTFTNDNYIDYRNVLNIVSNLEARYLNNAELAENIILENSESKNIPKMFTFSVLPAEKTTEDKSLEWYKGRNDKRKL</sequence>
<proteinExistence type="predicted"/>
<dbReference type="GeneID" id="36321579"/>
<dbReference type="OrthoDB" id="10618158at2759"/>
<dbReference type="OMA" id="METRFEN"/>
<reference evidence="1 2" key="1">
    <citation type="journal article" date="2015" name="Environ. Microbiol.">
        <title>Genome analyses suggest the presence of polyploidy and recent human-driven expansions in eight global populations of the honeybee pathogen Nosema ceranae.</title>
        <authorList>
            <person name="Pelin A."/>
            <person name="Selman M."/>
            <person name="Aris-Brosou S."/>
            <person name="Farinelli L."/>
            <person name="Corradi N."/>
        </authorList>
    </citation>
    <scope>NUCLEOTIDE SEQUENCE [LARGE SCALE GENOMIC DNA]</scope>
    <source>
        <strain evidence="1 2">PA08 1199</strain>
    </source>
</reference>
<name>A0A0F9YTY2_9MICR</name>
<evidence type="ECO:0000313" key="1">
    <source>
        <dbReference type="EMBL" id="KKO75947.1"/>
    </source>
</evidence>
<dbReference type="Proteomes" id="UP000034350">
    <property type="component" value="Unassembled WGS sequence"/>
</dbReference>
<protein>
    <submittedName>
        <fullName evidence="1">Uncharacterized protein</fullName>
    </submittedName>
</protein>
<dbReference type="VEuPathDB" id="MicrosporidiaDB:G9O61_00g004750"/>